<evidence type="ECO:0000259" key="2">
    <source>
        <dbReference type="Pfam" id="PF00857"/>
    </source>
</evidence>
<dbReference type="Proteomes" id="UP000251241">
    <property type="component" value="Unassembled WGS sequence"/>
</dbReference>
<dbReference type="SUPFAM" id="SSF52499">
    <property type="entry name" value="Isochorismatase-like hydrolases"/>
    <property type="match status" value="1"/>
</dbReference>
<dbReference type="InterPro" id="IPR036380">
    <property type="entry name" value="Isochorismatase-like_sf"/>
</dbReference>
<evidence type="ECO:0000313" key="3">
    <source>
        <dbReference type="EMBL" id="SPZ94274.1"/>
    </source>
</evidence>
<dbReference type="InterPro" id="IPR050272">
    <property type="entry name" value="Isochorismatase-like_hydrls"/>
</dbReference>
<organism evidence="3 4">
    <name type="scientific">Sphingobacterium multivorum</name>
    <dbReference type="NCBI Taxonomy" id="28454"/>
    <lineage>
        <taxon>Bacteria</taxon>
        <taxon>Pseudomonadati</taxon>
        <taxon>Bacteroidota</taxon>
        <taxon>Sphingobacteriia</taxon>
        <taxon>Sphingobacteriales</taxon>
        <taxon>Sphingobacteriaceae</taxon>
        <taxon>Sphingobacterium</taxon>
    </lineage>
</organism>
<dbReference type="EC" id="3.5.1.59" evidence="3"/>
<sequence length="184" mass="20677">MRNSALIVIDIQNEYFEDGGMELVDPLKAGMNARRVIDQFRREKLPVVHIQHISSDPKAMPFFIDGTRAAEIHESVSPMPNELVIRKHFPNSFRETELLDYLRSNKVEKLVVVGMMTHMCIDATVRAAVDLGFSCTVIADACATRDLEINGSVVAALDVQHAFLAALAFFYAQVQDTETYLARY</sequence>
<dbReference type="GeneID" id="97180029"/>
<dbReference type="EMBL" id="UAUU01000011">
    <property type="protein sequence ID" value="SPZ94274.1"/>
    <property type="molecule type" value="Genomic_DNA"/>
</dbReference>
<dbReference type="PANTHER" id="PTHR43540:SF1">
    <property type="entry name" value="ISOCHORISMATASE HYDROLASE"/>
    <property type="match status" value="1"/>
</dbReference>
<dbReference type="GO" id="GO:0050127">
    <property type="term" value="F:N-carbamoylsarcosine amidase activity"/>
    <property type="evidence" value="ECO:0007669"/>
    <property type="project" value="UniProtKB-EC"/>
</dbReference>
<feature type="domain" description="Isochorismatase-like" evidence="2">
    <location>
        <begin position="4"/>
        <end position="148"/>
    </location>
</feature>
<evidence type="ECO:0000313" key="4">
    <source>
        <dbReference type="Proteomes" id="UP000251241"/>
    </source>
</evidence>
<dbReference type="Gene3D" id="3.40.50.850">
    <property type="entry name" value="Isochorismatase-like"/>
    <property type="match status" value="1"/>
</dbReference>
<evidence type="ECO:0000256" key="1">
    <source>
        <dbReference type="ARBA" id="ARBA00022801"/>
    </source>
</evidence>
<gene>
    <name evidence="3" type="ORF">NCTC11343_05192</name>
</gene>
<protein>
    <submittedName>
        <fullName evidence="3">N-carbamoylsarcosine amidase</fullName>
        <ecNumber evidence="3">3.5.1.59</ecNumber>
    </submittedName>
</protein>
<dbReference type="PANTHER" id="PTHR43540">
    <property type="entry name" value="PEROXYUREIDOACRYLATE/UREIDOACRYLATE AMIDOHYDROLASE-RELATED"/>
    <property type="match status" value="1"/>
</dbReference>
<proteinExistence type="predicted"/>
<dbReference type="RefSeq" id="WP_046674600.1">
    <property type="nucleotide sequence ID" value="NZ_CP069793.1"/>
</dbReference>
<name>A0A2X2JKG5_SPHMU</name>
<dbReference type="Pfam" id="PF00857">
    <property type="entry name" value="Isochorismatase"/>
    <property type="match status" value="1"/>
</dbReference>
<accession>A0A2X2JKG5</accession>
<dbReference type="InterPro" id="IPR000868">
    <property type="entry name" value="Isochorismatase-like_dom"/>
</dbReference>
<dbReference type="CDD" id="cd01014">
    <property type="entry name" value="nicotinamidase_related"/>
    <property type="match status" value="1"/>
</dbReference>
<reference evidence="3 4" key="1">
    <citation type="submission" date="2018-06" db="EMBL/GenBank/DDBJ databases">
        <authorList>
            <consortium name="Pathogen Informatics"/>
            <person name="Doyle S."/>
        </authorList>
    </citation>
    <scope>NUCLEOTIDE SEQUENCE [LARGE SCALE GENOMIC DNA]</scope>
    <source>
        <strain evidence="3 4">NCTC11343</strain>
    </source>
</reference>
<dbReference type="AlphaFoldDB" id="A0A2X2JKG5"/>
<keyword evidence="1 3" id="KW-0378">Hydrolase</keyword>